<keyword evidence="5" id="KW-1185">Reference proteome</keyword>
<evidence type="ECO:0000256" key="2">
    <source>
        <dbReference type="SAM" id="Phobius"/>
    </source>
</evidence>
<feature type="compositionally biased region" description="Basic and acidic residues" evidence="1">
    <location>
        <begin position="192"/>
        <end position="209"/>
    </location>
</feature>
<evidence type="ECO:0000313" key="4">
    <source>
        <dbReference type="EnsemblProtists" id="EKX44864"/>
    </source>
</evidence>
<protein>
    <submittedName>
        <fullName evidence="3 4">Uncharacterized protein</fullName>
    </submittedName>
</protein>
<sequence length="260" mass="28323">MVRRGGRAASVAAVAGAMAGIMLVIFVLEDGGMGTQLEQLNGGPFGPDDDKQASILRAQNVLAQAAVDSFPSTGQEGFQDPLSFHTEVDGHSLAAEKDLDEDSKFEDQHTKKEISDLEESNDDAERYANMIATVEDAKNDQDMAERSGRWEAHRQSLQDEVDYEDKLANQRDDEGDLLKEDIKRSTAYVDEIGQREDGENRAEEARNTHNLETSQSELAAAIVGESDPLAPSADETALLRQNDISTACVDGMLYESGKCP</sequence>
<dbReference type="HOGENOM" id="CLU_1071354_0_0_1"/>
<organism evidence="3">
    <name type="scientific">Guillardia theta (strain CCMP2712)</name>
    <name type="common">Cryptophyte</name>
    <dbReference type="NCBI Taxonomy" id="905079"/>
    <lineage>
        <taxon>Eukaryota</taxon>
        <taxon>Cryptophyceae</taxon>
        <taxon>Pyrenomonadales</taxon>
        <taxon>Geminigeraceae</taxon>
        <taxon>Guillardia</taxon>
    </lineage>
</organism>
<keyword evidence="2" id="KW-0472">Membrane</keyword>
<accession>L1J9T5</accession>
<dbReference type="PaxDb" id="55529-EKX44864"/>
<dbReference type="GeneID" id="17301462"/>
<dbReference type="Proteomes" id="UP000011087">
    <property type="component" value="Unassembled WGS sequence"/>
</dbReference>
<reference evidence="4" key="3">
    <citation type="submission" date="2015-06" db="UniProtKB">
        <authorList>
            <consortium name="EnsemblProtists"/>
        </authorList>
    </citation>
    <scope>IDENTIFICATION</scope>
</reference>
<keyword evidence="2" id="KW-1133">Transmembrane helix</keyword>
<feature type="region of interest" description="Disordered" evidence="1">
    <location>
        <begin position="191"/>
        <end position="214"/>
    </location>
</feature>
<dbReference type="EnsemblProtists" id="EKX44864">
    <property type="protein sequence ID" value="EKX44864"/>
    <property type="gene ID" value="GUITHDRAFT_163467"/>
</dbReference>
<dbReference type="KEGG" id="gtt:GUITHDRAFT_163467"/>
<feature type="region of interest" description="Disordered" evidence="1">
    <location>
        <begin position="135"/>
        <end position="156"/>
    </location>
</feature>
<evidence type="ECO:0000313" key="5">
    <source>
        <dbReference type="Proteomes" id="UP000011087"/>
    </source>
</evidence>
<dbReference type="RefSeq" id="XP_005831844.1">
    <property type="nucleotide sequence ID" value="XM_005831787.1"/>
</dbReference>
<feature type="compositionally biased region" description="Basic and acidic residues" evidence="1">
    <location>
        <begin position="105"/>
        <end position="115"/>
    </location>
</feature>
<feature type="region of interest" description="Disordered" evidence="1">
    <location>
        <begin position="95"/>
        <end position="123"/>
    </location>
</feature>
<dbReference type="EMBL" id="JH993002">
    <property type="protein sequence ID" value="EKX44864.1"/>
    <property type="molecule type" value="Genomic_DNA"/>
</dbReference>
<reference evidence="5" key="2">
    <citation type="submission" date="2012-11" db="EMBL/GenBank/DDBJ databases">
        <authorList>
            <person name="Kuo A."/>
            <person name="Curtis B.A."/>
            <person name="Tanifuji G."/>
            <person name="Burki F."/>
            <person name="Gruber A."/>
            <person name="Irimia M."/>
            <person name="Maruyama S."/>
            <person name="Arias M.C."/>
            <person name="Ball S.G."/>
            <person name="Gile G.H."/>
            <person name="Hirakawa Y."/>
            <person name="Hopkins J.F."/>
            <person name="Rensing S.A."/>
            <person name="Schmutz J."/>
            <person name="Symeonidi A."/>
            <person name="Elias M."/>
            <person name="Eveleigh R.J."/>
            <person name="Herman E.K."/>
            <person name="Klute M.J."/>
            <person name="Nakayama T."/>
            <person name="Obornik M."/>
            <person name="Reyes-Prieto A."/>
            <person name="Armbrust E.V."/>
            <person name="Aves S.J."/>
            <person name="Beiko R.G."/>
            <person name="Coutinho P."/>
            <person name="Dacks J.B."/>
            <person name="Durnford D.G."/>
            <person name="Fast N.M."/>
            <person name="Green B.R."/>
            <person name="Grisdale C."/>
            <person name="Hempe F."/>
            <person name="Henrissat B."/>
            <person name="Hoppner M.P."/>
            <person name="Ishida K.-I."/>
            <person name="Kim E."/>
            <person name="Koreny L."/>
            <person name="Kroth P.G."/>
            <person name="Liu Y."/>
            <person name="Malik S.-B."/>
            <person name="Maier U.G."/>
            <person name="McRose D."/>
            <person name="Mock T."/>
            <person name="Neilson J.A."/>
            <person name="Onodera N.T."/>
            <person name="Poole A.M."/>
            <person name="Pritham E.J."/>
            <person name="Richards T.A."/>
            <person name="Rocap G."/>
            <person name="Roy S.W."/>
            <person name="Sarai C."/>
            <person name="Schaack S."/>
            <person name="Shirato S."/>
            <person name="Slamovits C.H."/>
            <person name="Spencer D.F."/>
            <person name="Suzuki S."/>
            <person name="Worden A.Z."/>
            <person name="Zauner S."/>
            <person name="Barry K."/>
            <person name="Bell C."/>
            <person name="Bharti A.K."/>
            <person name="Crow J.A."/>
            <person name="Grimwood J."/>
            <person name="Kramer R."/>
            <person name="Lindquist E."/>
            <person name="Lucas S."/>
            <person name="Salamov A."/>
            <person name="McFadden G.I."/>
            <person name="Lane C.E."/>
            <person name="Keeling P.J."/>
            <person name="Gray M.W."/>
            <person name="Grigoriev I.V."/>
            <person name="Archibald J.M."/>
        </authorList>
    </citation>
    <scope>NUCLEOTIDE SEQUENCE</scope>
    <source>
        <strain evidence="5">CCMP2712</strain>
    </source>
</reference>
<keyword evidence="2" id="KW-0812">Transmembrane</keyword>
<proteinExistence type="predicted"/>
<evidence type="ECO:0000313" key="3">
    <source>
        <dbReference type="EMBL" id="EKX44864.1"/>
    </source>
</evidence>
<reference evidence="3 5" key="1">
    <citation type="journal article" date="2012" name="Nature">
        <title>Algal genomes reveal evolutionary mosaicism and the fate of nucleomorphs.</title>
        <authorList>
            <consortium name="DOE Joint Genome Institute"/>
            <person name="Curtis B.A."/>
            <person name="Tanifuji G."/>
            <person name="Burki F."/>
            <person name="Gruber A."/>
            <person name="Irimia M."/>
            <person name="Maruyama S."/>
            <person name="Arias M.C."/>
            <person name="Ball S.G."/>
            <person name="Gile G.H."/>
            <person name="Hirakawa Y."/>
            <person name="Hopkins J.F."/>
            <person name="Kuo A."/>
            <person name="Rensing S.A."/>
            <person name="Schmutz J."/>
            <person name="Symeonidi A."/>
            <person name="Elias M."/>
            <person name="Eveleigh R.J."/>
            <person name="Herman E.K."/>
            <person name="Klute M.J."/>
            <person name="Nakayama T."/>
            <person name="Obornik M."/>
            <person name="Reyes-Prieto A."/>
            <person name="Armbrust E.V."/>
            <person name="Aves S.J."/>
            <person name="Beiko R.G."/>
            <person name="Coutinho P."/>
            <person name="Dacks J.B."/>
            <person name="Durnford D.G."/>
            <person name="Fast N.M."/>
            <person name="Green B.R."/>
            <person name="Grisdale C.J."/>
            <person name="Hempel F."/>
            <person name="Henrissat B."/>
            <person name="Hoppner M.P."/>
            <person name="Ishida K."/>
            <person name="Kim E."/>
            <person name="Koreny L."/>
            <person name="Kroth P.G."/>
            <person name="Liu Y."/>
            <person name="Malik S.B."/>
            <person name="Maier U.G."/>
            <person name="McRose D."/>
            <person name="Mock T."/>
            <person name="Neilson J.A."/>
            <person name="Onodera N.T."/>
            <person name="Poole A.M."/>
            <person name="Pritham E.J."/>
            <person name="Richards T.A."/>
            <person name="Rocap G."/>
            <person name="Roy S.W."/>
            <person name="Sarai C."/>
            <person name="Schaack S."/>
            <person name="Shirato S."/>
            <person name="Slamovits C.H."/>
            <person name="Spencer D.F."/>
            <person name="Suzuki S."/>
            <person name="Worden A.Z."/>
            <person name="Zauner S."/>
            <person name="Barry K."/>
            <person name="Bell C."/>
            <person name="Bharti A.K."/>
            <person name="Crow J.A."/>
            <person name="Grimwood J."/>
            <person name="Kramer R."/>
            <person name="Lindquist E."/>
            <person name="Lucas S."/>
            <person name="Salamov A."/>
            <person name="McFadden G.I."/>
            <person name="Lane C.E."/>
            <person name="Keeling P.J."/>
            <person name="Gray M.W."/>
            <person name="Grigoriev I.V."/>
            <person name="Archibald J.M."/>
        </authorList>
    </citation>
    <scope>NUCLEOTIDE SEQUENCE</scope>
    <source>
        <strain evidence="3 5">CCMP2712</strain>
    </source>
</reference>
<evidence type="ECO:0000256" key="1">
    <source>
        <dbReference type="SAM" id="MobiDB-lite"/>
    </source>
</evidence>
<gene>
    <name evidence="3" type="ORF">GUITHDRAFT_163467</name>
</gene>
<name>L1J9T5_GUITC</name>
<feature type="transmembrane region" description="Helical" evidence="2">
    <location>
        <begin position="7"/>
        <end position="28"/>
    </location>
</feature>
<dbReference type="AlphaFoldDB" id="L1J9T5"/>